<gene>
    <name evidence="1" type="ORF">ACFFF6_03895</name>
</gene>
<dbReference type="EMBL" id="JBHLSV010000003">
    <property type="protein sequence ID" value="MFC0673096.1"/>
    <property type="molecule type" value="Genomic_DNA"/>
</dbReference>
<sequence>MIDIDIAYRLRDAGLRWSPADGDHFAIDTEQLRDDTFMLSSMVIERARGRHGELIFAFNGTTEWALDSVEQGEAVWIPREDQLRTALGAAFRALEQLPDGHHLVRFRLGAEDEVRTVTAPRPEDAYAGALLIALTA</sequence>
<dbReference type="RefSeq" id="WP_376978384.1">
    <property type="nucleotide sequence ID" value="NZ_JBHLSV010000003.1"/>
</dbReference>
<evidence type="ECO:0000313" key="2">
    <source>
        <dbReference type="Proteomes" id="UP001589793"/>
    </source>
</evidence>
<evidence type="ECO:0008006" key="3">
    <source>
        <dbReference type="Google" id="ProtNLM"/>
    </source>
</evidence>
<reference evidence="1 2" key="1">
    <citation type="submission" date="2024-09" db="EMBL/GenBank/DDBJ databases">
        <authorList>
            <person name="Sun Q."/>
            <person name="Mori K."/>
        </authorList>
    </citation>
    <scope>NUCLEOTIDE SEQUENCE [LARGE SCALE GENOMIC DNA]</scope>
    <source>
        <strain evidence="1 2">CICC 10874</strain>
    </source>
</reference>
<organism evidence="1 2">
    <name type="scientific">Brachybacterium hainanense</name>
    <dbReference type="NCBI Taxonomy" id="1541174"/>
    <lineage>
        <taxon>Bacteria</taxon>
        <taxon>Bacillati</taxon>
        <taxon>Actinomycetota</taxon>
        <taxon>Actinomycetes</taxon>
        <taxon>Micrococcales</taxon>
        <taxon>Dermabacteraceae</taxon>
        <taxon>Brachybacterium</taxon>
    </lineage>
</organism>
<dbReference type="Proteomes" id="UP001589793">
    <property type="component" value="Unassembled WGS sequence"/>
</dbReference>
<comment type="caution">
    <text evidence="1">The sequence shown here is derived from an EMBL/GenBank/DDBJ whole genome shotgun (WGS) entry which is preliminary data.</text>
</comment>
<keyword evidence="2" id="KW-1185">Reference proteome</keyword>
<name>A0ABV6R8K5_9MICO</name>
<protein>
    <recommendedName>
        <fullName evidence="3">Pilus assembly protein CpaE</fullName>
    </recommendedName>
</protein>
<proteinExistence type="predicted"/>
<evidence type="ECO:0000313" key="1">
    <source>
        <dbReference type="EMBL" id="MFC0673096.1"/>
    </source>
</evidence>
<accession>A0ABV6R8K5</accession>